<feature type="compositionally biased region" description="Basic and acidic residues" evidence="1">
    <location>
        <begin position="71"/>
        <end position="88"/>
    </location>
</feature>
<evidence type="ECO:0000313" key="2">
    <source>
        <dbReference type="EMBL" id="KAF5771075.1"/>
    </source>
</evidence>
<name>A0A9K3EBW3_HELAN</name>
<comment type="caution">
    <text evidence="2">The sequence shown here is derived from an EMBL/GenBank/DDBJ whole genome shotgun (WGS) entry which is preliminary data.</text>
</comment>
<dbReference type="Proteomes" id="UP000215914">
    <property type="component" value="Unassembled WGS sequence"/>
</dbReference>
<evidence type="ECO:0000313" key="3">
    <source>
        <dbReference type="Proteomes" id="UP000215914"/>
    </source>
</evidence>
<dbReference type="Gramene" id="mRNA:HanXRQr2_Chr14g0666531">
    <property type="protein sequence ID" value="CDS:HanXRQr2_Chr14g0666531.1"/>
    <property type="gene ID" value="HanXRQr2_Chr14g0666531"/>
</dbReference>
<accession>A0A9K3EBW3</accession>
<feature type="region of interest" description="Disordered" evidence="1">
    <location>
        <begin position="341"/>
        <end position="362"/>
    </location>
</feature>
<protein>
    <submittedName>
        <fullName evidence="2">Uncharacterized protein</fullName>
    </submittedName>
</protein>
<proteinExistence type="predicted"/>
<feature type="region of interest" description="Disordered" evidence="1">
    <location>
        <begin position="186"/>
        <end position="317"/>
    </location>
</feature>
<feature type="compositionally biased region" description="Low complexity" evidence="1">
    <location>
        <begin position="239"/>
        <end position="253"/>
    </location>
</feature>
<organism evidence="2 3">
    <name type="scientific">Helianthus annuus</name>
    <name type="common">Common sunflower</name>
    <dbReference type="NCBI Taxonomy" id="4232"/>
    <lineage>
        <taxon>Eukaryota</taxon>
        <taxon>Viridiplantae</taxon>
        <taxon>Streptophyta</taxon>
        <taxon>Embryophyta</taxon>
        <taxon>Tracheophyta</taxon>
        <taxon>Spermatophyta</taxon>
        <taxon>Magnoliopsida</taxon>
        <taxon>eudicotyledons</taxon>
        <taxon>Gunneridae</taxon>
        <taxon>Pentapetalae</taxon>
        <taxon>asterids</taxon>
        <taxon>campanulids</taxon>
        <taxon>Asterales</taxon>
        <taxon>Asteraceae</taxon>
        <taxon>Asteroideae</taxon>
        <taxon>Heliantheae alliance</taxon>
        <taxon>Heliantheae</taxon>
        <taxon>Helianthus</taxon>
    </lineage>
</organism>
<feature type="compositionally biased region" description="Basic residues" evidence="1">
    <location>
        <begin position="1"/>
        <end position="11"/>
    </location>
</feature>
<feature type="compositionally biased region" description="Low complexity" evidence="1">
    <location>
        <begin position="151"/>
        <end position="162"/>
    </location>
</feature>
<keyword evidence="3" id="KW-1185">Reference proteome</keyword>
<feature type="region of interest" description="Disordered" evidence="1">
    <location>
        <begin position="1"/>
        <end position="171"/>
    </location>
</feature>
<feature type="compositionally biased region" description="Low complexity" evidence="1">
    <location>
        <begin position="51"/>
        <end position="67"/>
    </location>
</feature>
<reference evidence="2" key="1">
    <citation type="journal article" date="2017" name="Nature">
        <title>The sunflower genome provides insights into oil metabolism, flowering and Asterid evolution.</title>
        <authorList>
            <person name="Badouin H."/>
            <person name="Gouzy J."/>
            <person name="Grassa C.J."/>
            <person name="Murat F."/>
            <person name="Staton S.E."/>
            <person name="Cottret L."/>
            <person name="Lelandais-Briere C."/>
            <person name="Owens G.L."/>
            <person name="Carrere S."/>
            <person name="Mayjonade B."/>
            <person name="Legrand L."/>
            <person name="Gill N."/>
            <person name="Kane N.C."/>
            <person name="Bowers J.E."/>
            <person name="Hubner S."/>
            <person name="Bellec A."/>
            <person name="Berard A."/>
            <person name="Berges H."/>
            <person name="Blanchet N."/>
            <person name="Boniface M.C."/>
            <person name="Brunel D."/>
            <person name="Catrice O."/>
            <person name="Chaidir N."/>
            <person name="Claudel C."/>
            <person name="Donnadieu C."/>
            <person name="Faraut T."/>
            <person name="Fievet G."/>
            <person name="Helmstetter N."/>
            <person name="King M."/>
            <person name="Knapp S.J."/>
            <person name="Lai Z."/>
            <person name="Le Paslier M.C."/>
            <person name="Lippi Y."/>
            <person name="Lorenzon L."/>
            <person name="Mandel J.R."/>
            <person name="Marage G."/>
            <person name="Marchand G."/>
            <person name="Marquand E."/>
            <person name="Bret-Mestries E."/>
            <person name="Morien E."/>
            <person name="Nambeesan S."/>
            <person name="Nguyen T."/>
            <person name="Pegot-Espagnet P."/>
            <person name="Pouilly N."/>
            <person name="Raftis F."/>
            <person name="Sallet E."/>
            <person name="Schiex T."/>
            <person name="Thomas J."/>
            <person name="Vandecasteele C."/>
            <person name="Vares D."/>
            <person name="Vear F."/>
            <person name="Vautrin S."/>
            <person name="Crespi M."/>
            <person name="Mangin B."/>
            <person name="Burke J.M."/>
            <person name="Salse J."/>
            <person name="Munos S."/>
            <person name="Vincourt P."/>
            <person name="Rieseberg L.H."/>
            <person name="Langlade N.B."/>
        </authorList>
    </citation>
    <scope>NUCLEOTIDE SEQUENCE</scope>
    <source>
        <tissue evidence="2">Leaves</tissue>
    </source>
</reference>
<gene>
    <name evidence="2" type="ORF">HanXRQr2_Chr14g0666531</name>
</gene>
<dbReference type="AlphaFoldDB" id="A0A9K3EBW3"/>
<dbReference type="EMBL" id="MNCJ02000329">
    <property type="protein sequence ID" value="KAF5771075.1"/>
    <property type="molecule type" value="Genomic_DNA"/>
</dbReference>
<evidence type="ECO:0000256" key="1">
    <source>
        <dbReference type="SAM" id="MobiDB-lite"/>
    </source>
</evidence>
<feature type="compositionally biased region" description="Pro residues" evidence="1">
    <location>
        <begin position="207"/>
        <end position="227"/>
    </location>
</feature>
<sequence length="401" mass="44447">MPPRLRGRGKGPMRGGPSSAGPSHRRTPSASFSTSDSRDMWGQPFKPARHSVSLSSSPSFHPSFGPFAPNEPEHSHHSDQSHHSHESYTPHNSLKSHSFHHSESPYSPRQFNPADYVNDFLGYNPLGPEDQFSQEMEMDDDPNPEMQTGTPGHPISISSGSPFQGSLYRGPDSFQEKMATYDWFFTPSYHSSPAQPPLEDPQLQAVSPPPLPVEEPPQQPPQPPPEPPRQRRNARMSVRGGPRFSSPRGSSSYPPIPEDPQLGGPSNAAPEADPPQASYAPPMPPVGFDNPIPTYPGSSGYNPYGDPSGYPLGYGTHDPYLTAAQYHHLYPSTYPPMPPTDYPIHGYQYPPYQPPPSQQLQQQNQEILERLDKVEQKTKKNKERHISFMNGLANLIKGKKK</sequence>
<reference evidence="2" key="2">
    <citation type="submission" date="2020-06" db="EMBL/GenBank/DDBJ databases">
        <title>Helianthus annuus Genome sequencing and assembly Release 2.</title>
        <authorList>
            <person name="Gouzy J."/>
            <person name="Langlade N."/>
            <person name="Munos S."/>
        </authorList>
    </citation>
    <scope>NUCLEOTIDE SEQUENCE</scope>
    <source>
        <tissue evidence="2">Leaves</tissue>
    </source>
</reference>